<dbReference type="AlphaFoldDB" id="A0A1X2F1Y6"/>
<dbReference type="SUPFAM" id="SSF53335">
    <property type="entry name" value="S-adenosyl-L-methionine-dependent methyltransferases"/>
    <property type="match status" value="1"/>
</dbReference>
<dbReference type="InterPro" id="IPR029063">
    <property type="entry name" value="SAM-dependent_MTases_sf"/>
</dbReference>
<name>A0A1X2F1Y6_9MYCO</name>
<evidence type="ECO:0000313" key="1">
    <source>
        <dbReference type="EMBL" id="ORX12461.1"/>
    </source>
</evidence>
<sequence>MDTIGERPGGELHSVIRMNDPTGLRVTIGEGHPQRVGDQGCGLTRIDRPVCADAATDSWQLTDRPEIDAVISGLPLLSMSAGAVTDVVATAVSVLRPQGRFYQLTYGPTCPVRPNLLTALRLRATRIGWTPRNLPPASAYRIERQSEVTTLGGAPDKVRRANVTVWMSSCSLALLMLMKKH</sequence>
<dbReference type="Proteomes" id="UP000193964">
    <property type="component" value="Unassembled WGS sequence"/>
</dbReference>
<accession>A0A1X2F1Y6</accession>
<proteinExistence type="predicted"/>
<dbReference type="EMBL" id="LQQA01000029">
    <property type="protein sequence ID" value="ORX12461.1"/>
    <property type="molecule type" value="Genomic_DNA"/>
</dbReference>
<reference evidence="1 2" key="1">
    <citation type="submission" date="2016-01" db="EMBL/GenBank/DDBJ databases">
        <title>The new phylogeny of the genus Mycobacterium.</title>
        <authorList>
            <person name="Tarcisio F."/>
            <person name="Conor M."/>
            <person name="Antonella G."/>
            <person name="Elisabetta G."/>
            <person name="Giulia F.S."/>
            <person name="Sara T."/>
            <person name="Anna F."/>
            <person name="Clotilde B."/>
            <person name="Roberto B."/>
            <person name="Veronica D.S."/>
            <person name="Fabio R."/>
            <person name="Monica P."/>
            <person name="Olivier J."/>
            <person name="Enrico T."/>
            <person name="Nicola S."/>
        </authorList>
    </citation>
    <scope>NUCLEOTIDE SEQUENCE [LARGE SCALE GENOMIC DNA]</scope>
    <source>
        <strain evidence="1 2">ATCC 700010</strain>
    </source>
</reference>
<protein>
    <submittedName>
        <fullName evidence="1">Uncharacterized protein</fullName>
    </submittedName>
</protein>
<organism evidence="1 2">
    <name type="scientific">Mycolicibacterium wolinskyi</name>
    <dbReference type="NCBI Taxonomy" id="59750"/>
    <lineage>
        <taxon>Bacteria</taxon>
        <taxon>Bacillati</taxon>
        <taxon>Actinomycetota</taxon>
        <taxon>Actinomycetes</taxon>
        <taxon>Mycobacteriales</taxon>
        <taxon>Mycobacteriaceae</taxon>
        <taxon>Mycolicibacterium</taxon>
    </lineage>
</organism>
<gene>
    <name evidence="1" type="ORF">AWC31_31275</name>
</gene>
<evidence type="ECO:0000313" key="2">
    <source>
        <dbReference type="Proteomes" id="UP000193964"/>
    </source>
</evidence>
<comment type="caution">
    <text evidence="1">The sequence shown here is derived from an EMBL/GenBank/DDBJ whole genome shotgun (WGS) entry which is preliminary data.</text>
</comment>